<dbReference type="OrthoDB" id="3256376at2759"/>
<protein>
    <submittedName>
        <fullName evidence="2">Protein kinase domain-containing protein</fullName>
    </submittedName>
</protein>
<reference evidence="2" key="1">
    <citation type="journal article" date="2020" name="Ecol. Evol.">
        <title>Genome structure and content of the rice root-knot nematode (Meloidogyne graminicola).</title>
        <authorList>
            <person name="Phan N.T."/>
            <person name="Danchin E.G.J."/>
            <person name="Klopp C."/>
            <person name="Perfus-Barbeoch L."/>
            <person name="Kozlowski D.K."/>
            <person name="Koutsovoulos G.D."/>
            <person name="Lopez-Roques C."/>
            <person name="Bouchez O."/>
            <person name="Zahm M."/>
            <person name="Besnard G."/>
            <person name="Bellafiore S."/>
        </authorList>
    </citation>
    <scope>NUCLEOTIDE SEQUENCE</scope>
    <source>
        <strain evidence="2">VN-18</strain>
    </source>
</reference>
<keyword evidence="3" id="KW-1185">Reference proteome</keyword>
<organism evidence="2 3">
    <name type="scientific">Meloidogyne graminicola</name>
    <dbReference type="NCBI Taxonomy" id="189291"/>
    <lineage>
        <taxon>Eukaryota</taxon>
        <taxon>Metazoa</taxon>
        <taxon>Ecdysozoa</taxon>
        <taxon>Nematoda</taxon>
        <taxon>Chromadorea</taxon>
        <taxon>Rhabditida</taxon>
        <taxon>Tylenchina</taxon>
        <taxon>Tylenchomorpha</taxon>
        <taxon>Tylenchoidea</taxon>
        <taxon>Meloidogynidae</taxon>
        <taxon>Meloidogyninae</taxon>
        <taxon>Meloidogyne</taxon>
    </lineage>
</organism>
<dbReference type="Proteomes" id="UP000605970">
    <property type="component" value="Unassembled WGS sequence"/>
</dbReference>
<name>A0A8S9ZK96_9BILA</name>
<gene>
    <name evidence="2" type="ORF">Mgra_00006900</name>
</gene>
<keyword evidence="2" id="KW-0808">Transferase</keyword>
<accession>A0A8S9ZK96</accession>
<comment type="caution">
    <text evidence="2">The sequence shown here is derived from an EMBL/GenBank/DDBJ whole genome shotgun (WGS) entry which is preliminary data.</text>
</comment>
<evidence type="ECO:0000313" key="2">
    <source>
        <dbReference type="EMBL" id="KAF7633721.1"/>
    </source>
</evidence>
<evidence type="ECO:0000313" key="3">
    <source>
        <dbReference type="Proteomes" id="UP000605970"/>
    </source>
</evidence>
<keyword evidence="1" id="KW-0812">Transmembrane</keyword>
<feature type="transmembrane region" description="Helical" evidence="1">
    <location>
        <begin position="384"/>
        <end position="409"/>
    </location>
</feature>
<dbReference type="GO" id="GO:0016301">
    <property type="term" value="F:kinase activity"/>
    <property type="evidence" value="ECO:0007669"/>
    <property type="project" value="UniProtKB-KW"/>
</dbReference>
<dbReference type="AlphaFoldDB" id="A0A8S9ZK96"/>
<proteinExistence type="predicted"/>
<keyword evidence="2" id="KW-0418">Kinase</keyword>
<sequence>MSKYNQTFINKIIKKIQNRKEISYLSINNKCPNNLIFNLSTLPKLEKLNLSGNNLNYFNWQQINSTKLSLIDLRNNPLNCENCKNAWIKKTKNKKIINGWHFKILFPTIPQFIYSPLSLQKCSFSNCLNETAKFEEKNNLKINLGDQLELKCFFKSNNQNNISSLINLNKIFIWPFNGKEIEKENNLKTKTIYLQKENSVILKINSLNIFHLGPVICRCLHCLIPGIFDFKELRFPVPLNIYIYENEIKGEKKIILRGYPIGPLIYLKIIRKEDNKTNLIEFNENIKDNESNNIYLLFNNSLIIKQENDHSSYFIRYFTISIHECTECKHSQKGGIYDLNFCILNNNNNCKLINNLNIIPPKHLISNNNNNIKNNFKQNTSLSILNIFLSIPPILIIISILSICGRIIWKFKQRIKIREKLKRRTRRGSRNTQRTEETSIPLDTMSRTLSLSNYIQNQLNLPLIPEEELQLNECIGKGAFAEVYIEFGKN</sequence>
<evidence type="ECO:0000256" key="1">
    <source>
        <dbReference type="SAM" id="Phobius"/>
    </source>
</evidence>
<keyword evidence="1" id="KW-0472">Membrane</keyword>
<dbReference type="SUPFAM" id="SSF52058">
    <property type="entry name" value="L domain-like"/>
    <property type="match status" value="1"/>
</dbReference>
<dbReference type="Gene3D" id="3.80.10.10">
    <property type="entry name" value="Ribonuclease Inhibitor"/>
    <property type="match status" value="1"/>
</dbReference>
<keyword evidence="1" id="KW-1133">Transmembrane helix</keyword>
<dbReference type="EMBL" id="JABEBT010000071">
    <property type="protein sequence ID" value="KAF7633721.1"/>
    <property type="molecule type" value="Genomic_DNA"/>
</dbReference>
<dbReference type="InterPro" id="IPR032675">
    <property type="entry name" value="LRR_dom_sf"/>
</dbReference>